<comment type="caution">
    <text evidence="2">The sequence shown here is derived from an EMBL/GenBank/DDBJ whole genome shotgun (WGS) entry which is preliminary data.</text>
</comment>
<dbReference type="AlphaFoldDB" id="A0A9P8UZP9"/>
<feature type="compositionally biased region" description="Polar residues" evidence="1">
    <location>
        <begin position="681"/>
        <end position="696"/>
    </location>
</feature>
<organism evidence="2 3">
    <name type="scientific">Truncatella angustata</name>
    <dbReference type="NCBI Taxonomy" id="152316"/>
    <lineage>
        <taxon>Eukaryota</taxon>
        <taxon>Fungi</taxon>
        <taxon>Dikarya</taxon>
        <taxon>Ascomycota</taxon>
        <taxon>Pezizomycotina</taxon>
        <taxon>Sordariomycetes</taxon>
        <taxon>Xylariomycetidae</taxon>
        <taxon>Amphisphaeriales</taxon>
        <taxon>Sporocadaceae</taxon>
        <taxon>Truncatella</taxon>
    </lineage>
</organism>
<feature type="compositionally biased region" description="Acidic residues" evidence="1">
    <location>
        <begin position="280"/>
        <end position="305"/>
    </location>
</feature>
<dbReference type="EMBL" id="JAGPXC010000001">
    <property type="protein sequence ID" value="KAH6661348.1"/>
    <property type="molecule type" value="Genomic_DNA"/>
</dbReference>
<sequence length="905" mass="98780">MSTEDMEISMDFGHQVSAEDIDIDIEFAAGQNDQDLELGDYNQADEFQHFNSDNRDELMAEDDDASYAMADADEISYNETATAASDYDIAIGDTDVFSWQEHHGTDNLEQVSAVVQTQQLNGTQVKGDDLISAVIEDSGAQLQDQPTRPETVFEDSLEAVESVQIFESASTKTPNPEELANPNDIVTQDSEVGSTAVDEGHAALADNVETEADQQQQNLQSSVTLDARSIEDIHDAAGFESTHDTESPENAHDGIVDRLDNKPDAEQVGADHVEPALIEEHDENGNDLEAQEDEIGYDQLEDEDDPSHGSLASSSAADEHSKEQGPAEQYTAEGDGNGEDNDFTAGNYQLDDESFEHIENQNTQETEESEQRQDASPEPSEQAESVEFAGHDLGDTDNTNTGNVNQEIASVAKRHILVVRYGETDYQLFASDPDDDPSNYFFKDTSALDLPLGEFLSGIRSVISEEVSPLDELVLHIDGLGLEFGESMTNQILEEYTFGHILSLYDSLVQNDANKEVIDAPELYMYLMVRPNCLQRLLALQVQAASGRCLTDVAVYREASPAQDDADDGHVLAVSPDFIEDELYDDEDEDELEEHESPDHTENAQHDVQPSQSEDTEAEASQHGDEHGDETQEFADDVQPSQSEDTEAEASQHGDEHGDETQEFADDDDEDAVDYGDLDLTPSQQGNAPLSLSSPLSTHCTGEVTCLCDPCWYQQIEDDFAPLTSSDPALINNGGVLFAQAHFKHDSSDANNFYCEDFPNDITNETTTEANAPLANGNGTTNDADTVPSAHDEQHDDPPSESTSATATLDGNPDDEIDYDENDQNASVDIADAEYATPALPAAKLPAPLDEEITWESENEEARNEQPATSQPSEQVSTTPGKRTRSGSDAAASAGDRKDVKRQRS</sequence>
<name>A0A9P8UZP9_9PEZI</name>
<reference evidence="2" key="1">
    <citation type="journal article" date="2021" name="Nat. Commun.">
        <title>Genetic determinants of endophytism in the Arabidopsis root mycobiome.</title>
        <authorList>
            <person name="Mesny F."/>
            <person name="Miyauchi S."/>
            <person name="Thiergart T."/>
            <person name="Pickel B."/>
            <person name="Atanasova L."/>
            <person name="Karlsson M."/>
            <person name="Huettel B."/>
            <person name="Barry K.W."/>
            <person name="Haridas S."/>
            <person name="Chen C."/>
            <person name="Bauer D."/>
            <person name="Andreopoulos W."/>
            <person name="Pangilinan J."/>
            <person name="LaButti K."/>
            <person name="Riley R."/>
            <person name="Lipzen A."/>
            <person name="Clum A."/>
            <person name="Drula E."/>
            <person name="Henrissat B."/>
            <person name="Kohler A."/>
            <person name="Grigoriev I.V."/>
            <person name="Martin F.M."/>
            <person name="Hacquard S."/>
        </authorList>
    </citation>
    <scope>NUCLEOTIDE SEQUENCE</scope>
    <source>
        <strain evidence="2">MPI-SDFR-AT-0073</strain>
    </source>
</reference>
<feature type="region of interest" description="Disordered" evidence="1">
    <location>
        <begin position="238"/>
        <end position="347"/>
    </location>
</feature>
<feature type="compositionally biased region" description="Low complexity" evidence="1">
    <location>
        <begin position="838"/>
        <end position="848"/>
    </location>
</feature>
<dbReference type="InterPro" id="IPR018822">
    <property type="entry name" value="UPF0646"/>
</dbReference>
<dbReference type="OrthoDB" id="5339076at2759"/>
<feature type="compositionally biased region" description="Acidic residues" evidence="1">
    <location>
        <begin position="812"/>
        <end position="823"/>
    </location>
</feature>
<dbReference type="Pfam" id="PF10336">
    <property type="entry name" value="DUF2420"/>
    <property type="match status" value="1"/>
</dbReference>
<feature type="compositionally biased region" description="Acidic residues" evidence="1">
    <location>
        <begin position="661"/>
        <end position="677"/>
    </location>
</feature>
<evidence type="ECO:0000313" key="3">
    <source>
        <dbReference type="Proteomes" id="UP000758603"/>
    </source>
</evidence>
<feature type="region of interest" description="Disordered" evidence="1">
    <location>
        <begin position="587"/>
        <end position="696"/>
    </location>
</feature>
<keyword evidence="3" id="KW-1185">Reference proteome</keyword>
<accession>A0A9P8UZP9</accession>
<feature type="compositionally biased region" description="Acidic residues" evidence="1">
    <location>
        <begin position="849"/>
        <end position="859"/>
    </location>
</feature>
<feature type="compositionally biased region" description="Polar residues" evidence="1">
    <location>
        <begin position="800"/>
        <end position="809"/>
    </location>
</feature>
<feature type="compositionally biased region" description="Basic and acidic residues" evidence="1">
    <location>
        <begin position="238"/>
        <end position="274"/>
    </location>
</feature>
<evidence type="ECO:0000256" key="1">
    <source>
        <dbReference type="SAM" id="MobiDB-lite"/>
    </source>
</evidence>
<proteinExistence type="predicted"/>
<gene>
    <name evidence="2" type="ORF">BKA67DRAFT_654468</name>
</gene>
<dbReference type="GeneID" id="70135460"/>
<feature type="region of interest" description="Disordered" evidence="1">
    <location>
        <begin position="770"/>
        <end position="905"/>
    </location>
</feature>
<protein>
    <submittedName>
        <fullName evidence="2">Uncharacterized protein</fullName>
    </submittedName>
</protein>
<feature type="compositionally biased region" description="Basic and acidic residues" evidence="1">
    <location>
        <begin position="595"/>
        <end position="605"/>
    </location>
</feature>
<dbReference type="Proteomes" id="UP000758603">
    <property type="component" value="Unassembled WGS sequence"/>
</dbReference>
<dbReference type="RefSeq" id="XP_045965479.1">
    <property type="nucleotide sequence ID" value="XM_046106569.1"/>
</dbReference>
<feature type="region of interest" description="Disordered" evidence="1">
    <location>
        <begin position="361"/>
        <end position="385"/>
    </location>
</feature>
<feature type="compositionally biased region" description="Basic and acidic residues" evidence="1">
    <location>
        <begin position="650"/>
        <end position="660"/>
    </location>
</feature>
<feature type="compositionally biased region" description="Polar residues" evidence="1">
    <location>
        <begin position="866"/>
        <end position="881"/>
    </location>
</feature>
<feature type="compositionally biased region" description="Basic and acidic residues" evidence="1">
    <location>
        <begin position="620"/>
        <end position="630"/>
    </location>
</feature>
<evidence type="ECO:0000313" key="2">
    <source>
        <dbReference type="EMBL" id="KAH6661348.1"/>
    </source>
</evidence>